<dbReference type="PANTHER" id="PTHR33202:SF22">
    <property type="entry name" value="HYDROGEN PEROXIDE SENSITIVE REPRESSOR"/>
    <property type="match status" value="1"/>
</dbReference>
<evidence type="ECO:0000256" key="1">
    <source>
        <dbReference type="ARBA" id="ARBA00007957"/>
    </source>
</evidence>
<keyword evidence="6" id="KW-0804">Transcription</keyword>
<dbReference type="InterPro" id="IPR043135">
    <property type="entry name" value="Fur_C"/>
</dbReference>
<dbReference type="GO" id="GO:0008270">
    <property type="term" value="F:zinc ion binding"/>
    <property type="evidence" value="ECO:0007669"/>
    <property type="project" value="TreeGrafter"/>
</dbReference>
<reference evidence="8 9" key="1">
    <citation type="submission" date="2019-10" db="EMBL/GenBank/DDBJ databases">
        <title>Rubrobacter sp nov SCSIO 52090 isolated from a deep-sea sediment in the South China Sea.</title>
        <authorList>
            <person name="Chen R.W."/>
        </authorList>
    </citation>
    <scope>NUCLEOTIDE SEQUENCE [LARGE SCALE GENOMIC DNA]</scope>
    <source>
        <strain evidence="8 9">SCSIO 52909</strain>
    </source>
</reference>
<evidence type="ECO:0000256" key="2">
    <source>
        <dbReference type="ARBA" id="ARBA00022491"/>
    </source>
</evidence>
<dbReference type="InterPro" id="IPR002481">
    <property type="entry name" value="FUR"/>
</dbReference>
<name>A0A6G8QC30_9ACTN</name>
<dbReference type="KEGG" id="rub:GBA63_15170"/>
<keyword evidence="7" id="KW-0479">Metal-binding</keyword>
<protein>
    <submittedName>
        <fullName evidence="8">Transcriptional repressor</fullName>
    </submittedName>
</protein>
<dbReference type="PANTHER" id="PTHR33202">
    <property type="entry name" value="ZINC UPTAKE REGULATION PROTEIN"/>
    <property type="match status" value="1"/>
</dbReference>
<keyword evidence="2" id="KW-0678">Repressor</keyword>
<keyword evidence="4" id="KW-0805">Transcription regulation</keyword>
<dbReference type="CDD" id="cd07153">
    <property type="entry name" value="Fur_like"/>
    <property type="match status" value="1"/>
</dbReference>
<comment type="similarity">
    <text evidence="1">Belongs to the Fur family.</text>
</comment>
<dbReference type="InterPro" id="IPR036390">
    <property type="entry name" value="WH_DNA-bd_sf"/>
</dbReference>
<feature type="binding site" evidence="7">
    <location>
        <position position="96"/>
    </location>
    <ligand>
        <name>Zn(2+)</name>
        <dbReference type="ChEBI" id="CHEBI:29105"/>
    </ligand>
</feature>
<dbReference type="GO" id="GO:0045892">
    <property type="term" value="P:negative regulation of DNA-templated transcription"/>
    <property type="evidence" value="ECO:0007669"/>
    <property type="project" value="TreeGrafter"/>
</dbReference>
<dbReference type="GO" id="GO:0000976">
    <property type="term" value="F:transcription cis-regulatory region binding"/>
    <property type="evidence" value="ECO:0007669"/>
    <property type="project" value="TreeGrafter"/>
</dbReference>
<evidence type="ECO:0000256" key="7">
    <source>
        <dbReference type="PIRSR" id="PIRSR602481-1"/>
    </source>
</evidence>
<evidence type="ECO:0000256" key="6">
    <source>
        <dbReference type="ARBA" id="ARBA00023163"/>
    </source>
</evidence>
<keyword evidence="3 7" id="KW-0862">Zinc</keyword>
<dbReference type="InterPro" id="IPR036388">
    <property type="entry name" value="WH-like_DNA-bd_sf"/>
</dbReference>
<dbReference type="Proteomes" id="UP000501452">
    <property type="component" value="Chromosome"/>
</dbReference>
<feature type="binding site" evidence="7">
    <location>
        <position position="99"/>
    </location>
    <ligand>
        <name>Zn(2+)</name>
        <dbReference type="ChEBI" id="CHEBI:29105"/>
    </ligand>
</feature>
<dbReference type="Gene3D" id="1.10.10.10">
    <property type="entry name" value="Winged helix-like DNA-binding domain superfamily/Winged helix DNA-binding domain"/>
    <property type="match status" value="1"/>
</dbReference>
<evidence type="ECO:0000256" key="3">
    <source>
        <dbReference type="ARBA" id="ARBA00022833"/>
    </source>
</evidence>
<dbReference type="GO" id="GO:0003700">
    <property type="term" value="F:DNA-binding transcription factor activity"/>
    <property type="evidence" value="ECO:0007669"/>
    <property type="project" value="InterPro"/>
</dbReference>
<accession>A0A6G8QC30</accession>
<gene>
    <name evidence="8" type="ORF">GBA63_15170</name>
</gene>
<feature type="binding site" evidence="7">
    <location>
        <position position="134"/>
    </location>
    <ligand>
        <name>Zn(2+)</name>
        <dbReference type="ChEBI" id="CHEBI:29105"/>
    </ligand>
</feature>
<comment type="cofactor">
    <cofactor evidence="7">
        <name>Zn(2+)</name>
        <dbReference type="ChEBI" id="CHEBI:29105"/>
    </cofactor>
    <text evidence="7">Binds 1 zinc ion per subunit.</text>
</comment>
<dbReference type="AlphaFoldDB" id="A0A6G8QC30"/>
<evidence type="ECO:0000313" key="8">
    <source>
        <dbReference type="EMBL" id="QIN83827.1"/>
    </source>
</evidence>
<organism evidence="8 9">
    <name type="scientific">Rubrobacter tropicus</name>
    <dbReference type="NCBI Taxonomy" id="2653851"/>
    <lineage>
        <taxon>Bacteria</taxon>
        <taxon>Bacillati</taxon>
        <taxon>Actinomycetota</taxon>
        <taxon>Rubrobacteria</taxon>
        <taxon>Rubrobacterales</taxon>
        <taxon>Rubrobacteraceae</taxon>
        <taxon>Rubrobacter</taxon>
    </lineage>
</organism>
<dbReference type="Gene3D" id="3.30.1490.190">
    <property type="match status" value="1"/>
</dbReference>
<keyword evidence="9" id="KW-1185">Reference proteome</keyword>
<dbReference type="GO" id="GO:1900376">
    <property type="term" value="P:regulation of secondary metabolite biosynthetic process"/>
    <property type="evidence" value="ECO:0007669"/>
    <property type="project" value="TreeGrafter"/>
</dbReference>
<proteinExistence type="inferred from homology"/>
<dbReference type="SUPFAM" id="SSF46785">
    <property type="entry name" value="Winged helix' DNA-binding domain"/>
    <property type="match status" value="1"/>
</dbReference>
<keyword evidence="5" id="KW-0238">DNA-binding</keyword>
<sequence>MIREDGHAEAKMREAGLRVTPQRRAVWSAFGSGEDGHLAADEVFARARRGLPELSRATVYNTLAAFVEAGMLQAVESRGAVLYDPNPDPDHHHFRCRGCDRLYDVPVEGVDGIRISATEKFVVESKTVLLRGLCPPCSTAAGSGV</sequence>
<dbReference type="Pfam" id="PF01475">
    <property type="entry name" value="FUR"/>
    <property type="match status" value="1"/>
</dbReference>
<dbReference type="RefSeq" id="WP_166177462.1">
    <property type="nucleotide sequence ID" value="NZ_CP045119.1"/>
</dbReference>
<evidence type="ECO:0000313" key="9">
    <source>
        <dbReference type="Proteomes" id="UP000501452"/>
    </source>
</evidence>
<evidence type="ECO:0000256" key="5">
    <source>
        <dbReference type="ARBA" id="ARBA00023125"/>
    </source>
</evidence>
<evidence type="ECO:0000256" key="4">
    <source>
        <dbReference type="ARBA" id="ARBA00023015"/>
    </source>
</evidence>
<dbReference type="EMBL" id="CP045119">
    <property type="protein sequence ID" value="QIN83827.1"/>
    <property type="molecule type" value="Genomic_DNA"/>
</dbReference>
<feature type="binding site" evidence="7">
    <location>
        <position position="137"/>
    </location>
    <ligand>
        <name>Zn(2+)</name>
        <dbReference type="ChEBI" id="CHEBI:29105"/>
    </ligand>
</feature>